<dbReference type="Proteomes" id="UP000003113">
    <property type="component" value="Unassembled WGS sequence"/>
</dbReference>
<reference evidence="1 2" key="1">
    <citation type="journal article" date="2012" name="J. Bacteriol.">
        <title>Genome sequence of the highly efficient arsenite-oxidizing bacterium Achromobacter arsenitoxydans SY8.</title>
        <authorList>
            <person name="Li X."/>
            <person name="Hu Y."/>
            <person name="Gong J."/>
            <person name="Lin Y."/>
            <person name="Johnstone L."/>
            <person name="Rensing C."/>
            <person name="Wang G."/>
        </authorList>
    </citation>
    <scope>NUCLEOTIDE SEQUENCE [LARGE SCALE GENOMIC DNA]</scope>
    <source>
        <strain evidence="1 2">SY8</strain>
    </source>
</reference>
<proteinExistence type="predicted"/>
<dbReference type="Pfam" id="PF11367">
    <property type="entry name" value="Tail_completion_gp17"/>
    <property type="match status" value="1"/>
</dbReference>
<dbReference type="AlphaFoldDB" id="H0FAE9"/>
<dbReference type="eggNOG" id="ENOG503354Z">
    <property type="taxonomic scope" value="Bacteria"/>
</dbReference>
<keyword evidence="2" id="KW-1185">Reference proteome</keyword>
<evidence type="ECO:0000313" key="2">
    <source>
        <dbReference type="Proteomes" id="UP000003113"/>
    </source>
</evidence>
<dbReference type="Gene3D" id="3.30.2000.30">
    <property type="match status" value="1"/>
</dbReference>
<evidence type="ECO:0000313" key="1">
    <source>
        <dbReference type="EMBL" id="EHK64780.1"/>
    </source>
</evidence>
<sequence>MVEDLLVQTLGPIFGGRIYPDAAEGDTPMPFATFQQVGGDSPVFMDGALPDKQNARMQVTVWARGRAQASALISAVQAALCAAPVYATPLGAPVSRRDDETGFKGAEQDFSVWYAP</sequence>
<dbReference type="RefSeq" id="WP_008164968.1">
    <property type="nucleotide sequence ID" value="NZ_AGUF01000057.1"/>
</dbReference>
<comment type="caution">
    <text evidence="1">The sequence shown here is derived from an EMBL/GenBank/DDBJ whole genome shotgun (WGS) entry which is preliminary data.</text>
</comment>
<name>H0FAE9_9BURK</name>
<organism evidence="1 2">
    <name type="scientific">Achromobacter arsenitoxydans SY8</name>
    <dbReference type="NCBI Taxonomy" id="477184"/>
    <lineage>
        <taxon>Bacteria</taxon>
        <taxon>Pseudomonadati</taxon>
        <taxon>Pseudomonadota</taxon>
        <taxon>Betaproteobacteria</taxon>
        <taxon>Burkholderiales</taxon>
        <taxon>Alcaligenaceae</taxon>
        <taxon>Achromobacter</taxon>
    </lineage>
</organism>
<dbReference type="OrthoDB" id="8612771at2"/>
<dbReference type="InterPro" id="IPR021508">
    <property type="entry name" value="Gp17-like"/>
</dbReference>
<protein>
    <submittedName>
        <fullName evidence="1">Phage protein</fullName>
    </submittedName>
</protein>
<dbReference type="STRING" id="477184.KYC_18255"/>
<dbReference type="InterPro" id="IPR053745">
    <property type="entry name" value="Viral_Tail_Comp_sf"/>
</dbReference>
<gene>
    <name evidence="1" type="ORF">KYC_18255</name>
</gene>
<dbReference type="EMBL" id="AGUF01000057">
    <property type="protein sequence ID" value="EHK64780.1"/>
    <property type="molecule type" value="Genomic_DNA"/>
</dbReference>
<accession>H0FAE9</accession>